<proteinExistence type="predicted"/>
<feature type="region of interest" description="Disordered" evidence="1">
    <location>
        <begin position="1"/>
        <end position="69"/>
    </location>
</feature>
<name>A0A5B7CFX9_PORTR</name>
<sequence>MSSSIDATRAGQQLSFPHTAYSPRSSLSSFPSLSPSPSFSSSFSSSFPTTLPQITSTPSSLSPSPTNVSNKIIYKL</sequence>
<evidence type="ECO:0000256" key="1">
    <source>
        <dbReference type="SAM" id="MobiDB-lite"/>
    </source>
</evidence>
<organism evidence="2 3">
    <name type="scientific">Portunus trituberculatus</name>
    <name type="common">Swimming crab</name>
    <name type="synonym">Neptunus trituberculatus</name>
    <dbReference type="NCBI Taxonomy" id="210409"/>
    <lineage>
        <taxon>Eukaryota</taxon>
        <taxon>Metazoa</taxon>
        <taxon>Ecdysozoa</taxon>
        <taxon>Arthropoda</taxon>
        <taxon>Crustacea</taxon>
        <taxon>Multicrustacea</taxon>
        <taxon>Malacostraca</taxon>
        <taxon>Eumalacostraca</taxon>
        <taxon>Eucarida</taxon>
        <taxon>Decapoda</taxon>
        <taxon>Pleocyemata</taxon>
        <taxon>Brachyura</taxon>
        <taxon>Eubrachyura</taxon>
        <taxon>Portunoidea</taxon>
        <taxon>Portunidae</taxon>
        <taxon>Portuninae</taxon>
        <taxon>Portunus</taxon>
    </lineage>
</organism>
<gene>
    <name evidence="2" type="ORF">E2C01_001130</name>
</gene>
<accession>A0A5B7CFX9</accession>
<dbReference type="AlphaFoldDB" id="A0A5B7CFX9"/>
<reference evidence="2 3" key="1">
    <citation type="submission" date="2019-05" db="EMBL/GenBank/DDBJ databases">
        <title>Another draft genome of Portunus trituberculatus and its Hox gene families provides insights of decapod evolution.</title>
        <authorList>
            <person name="Jeong J.-H."/>
            <person name="Song I."/>
            <person name="Kim S."/>
            <person name="Choi T."/>
            <person name="Kim D."/>
            <person name="Ryu S."/>
            <person name="Kim W."/>
        </authorList>
    </citation>
    <scope>NUCLEOTIDE SEQUENCE [LARGE SCALE GENOMIC DNA]</scope>
    <source>
        <tissue evidence="2">Muscle</tissue>
    </source>
</reference>
<feature type="compositionally biased region" description="Low complexity" evidence="1">
    <location>
        <begin position="22"/>
        <end position="66"/>
    </location>
</feature>
<protein>
    <submittedName>
        <fullName evidence="2">Uncharacterized protein</fullName>
    </submittedName>
</protein>
<evidence type="ECO:0000313" key="2">
    <source>
        <dbReference type="EMBL" id="MPC08542.1"/>
    </source>
</evidence>
<dbReference type="EMBL" id="VSRR010000034">
    <property type="protein sequence ID" value="MPC08542.1"/>
    <property type="molecule type" value="Genomic_DNA"/>
</dbReference>
<evidence type="ECO:0000313" key="3">
    <source>
        <dbReference type="Proteomes" id="UP000324222"/>
    </source>
</evidence>
<feature type="compositionally biased region" description="Polar residues" evidence="1">
    <location>
        <begin position="1"/>
        <end position="16"/>
    </location>
</feature>
<dbReference type="Proteomes" id="UP000324222">
    <property type="component" value="Unassembled WGS sequence"/>
</dbReference>
<comment type="caution">
    <text evidence="2">The sequence shown here is derived from an EMBL/GenBank/DDBJ whole genome shotgun (WGS) entry which is preliminary data.</text>
</comment>
<keyword evidence="3" id="KW-1185">Reference proteome</keyword>